<evidence type="ECO:0000313" key="7">
    <source>
        <dbReference type="EMBL" id="QTD53868.1"/>
    </source>
</evidence>
<dbReference type="PROSITE" id="PS00631">
    <property type="entry name" value="CYTOSOL_AP"/>
    <property type="match status" value="1"/>
</dbReference>
<dbReference type="KEGG" id="scor:J3U87_15575"/>
<dbReference type="InterPro" id="IPR043472">
    <property type="entry name" value="Macro_dom-like"/>
</dbReference>
<evidence type="ECO:0000256" key="3">
    <source>
        <dbReference type="ARBA" id="ARBA00022670"/>
    </source>
</evidence>
<protein>
    <submittedName>
        <fullName evidence="7">Leucyl aminopeptidase family protein</fullName>
    </submittedName>
</protein>
<organism evidence="7 8">
    <name type="scientific">Sulfidibacter corallicola</name>
    <dbReference type="NCBI Taxonomy" id="2818388"/>
    <lineage>
        <taxon>Bacteria</taxon>
        <taxon>Pseudomonadati</taxon>
        <taxon>Acidobacteriota</taxon>
        <taxon>Holophagae</taxon>
        <taxon>Acanthopleuribacterales</taxon>
        <taxon>Acanthopleuribacteraceae</taxon>
        <taxon>Sulfidibacter</taxon>
    </lineage>
</organism>
<dbReference type="GO" id="GO:0006508">
    <property type="term" value="P:proteolysis"/>
    <property type="evidence" value="ECO:0007669"/>
    <property type="project" value="UniProtKB-KW"/>
</dbReference>
<dbReference type="GO" id="GO:0030145">
    <property type="term" value="F:manganese ion binding"/>
    <property type="evidence" value="ECO:0007669"/>
    <property type="project" value="InterPro"/>
</dbReference>
<dbReference type="CDD" id="cd00433">
    <property type="entry name" value="Peptidase_M17"/>
    <property type="match status" value="1"/>
</dbReference>
<dbReference type="PANTHER" id="PTHR11963">
    <property type="entry name" value="LEUCINE AMINOPEPTIDASE-RELATED"/>
    <property type="match status" value="1"/>
</dbReference>
<dbReference type="RefSeq" id="WP_237383968.1">
    <property type="nucleotide sequence ID" value="NZ_CP071793.1"/>
</dbReference>
<feature type="domain" description="Cytosol aminopeptidase" evidence="6">
    <location>
        <begin position="314"/>
        <end position="321"/>
    </location>
</feature>
<comment type="similarity">
    <text evidence="1">Belongs to the peptidase M17 family.</text>
</comment>
<reference evidence="7" key="1">
    <citation type="submission" date="2021-03" db="EMBL/GenBank/DDBJ databases">
        <title>Acanthopleuribacteraceae sp. M133.</title>
        <authorList>
            <person name="Wang G."/>
        </authorList>
    </citation>
    <scope>NUCLEOTIDE SEQUENCE</scope>
    <source>
        <strain evidence="7">M133</strain>
    </source>
</reference>
<dbReference type="InterPro" id="IPR011356">
    <property type="entry name" value="Leucine_aapep/pepB"/>
</dbReference>
<gene>
    <name evidence="7" type="ORF">J3U87_15575</name>
</gene>
<name>A0A8A4TXD9_SULCO</name>
<dbReference type="PANTHER" id="PTHR11963:SF20">
    <property type="entry name" value="PEPTIDASE B"/>
    <property type="match status" value="1"/>
</dbReference>
<evidence type="ECO:0000256" key="5">
    <source>
        <dbReference type="ARBA" id="ARBA00023211"/>
    </source>
</evidence>
<keyword evidence="2 7" id="KW-0031">Aminopeptidase</keyword>
<dbReference type="EMBL" id="CP071793">
    <property type="protein sequence ID" value="QTD53868.1"/>
    <property type="molecule type" value="Genomic_DNA"/>
</dbReference>
<keyword evidence="4" id="KW-0378">Hydrolase</keyword>
<dbReference type="InterPro" id="IPR000819">
    <property type="entry name" value="Peptidase_M17_C"/>
</dbReference>
<dbReference type="AlphaFoldDB" id="A0A8A4TXD9"/>
<keyword evidence="8" id="KW-1185">Reference proteome</keyword>
<dbReference type="GO" id="GO:0005737">
    <property type="term" value="C:cytoplasm"/>
    <property type="evidence" value="ECO:0007669"/>
    <property type="project" value="InterPro"/>
</dbReference>
<keyword evidence="3" id="KW-0645">Protease</keyword>
<evidence type="ECO:0000259" key="6">
    <source>
        <dbReference type="PROSITE" id="PS00631"/>
    </source>
</evidence>
<evidence type="ECO:0000256" key="1">
    <source>
        <dbReference type="ARBA" id="ARBA00009528"/>
    </source>
</evidence>
<dbReference type="Pfam" id="PF00883">
    <property type="entry name" value="Peptidase_M17"/>
    <property type="match status" value="1"/>
</dbReference>
<evidence type="ECO:0000313" key="8">
    <source>
        <dbReference type="Proteomes" id="UP000663929"/>
    </source>
</evidence>
<dbReference type="SUPFAM" id="SSF53187">
    <property type="entry name" value="Zn-dependent exopeptidases"/>
    <property type="match status" value="1"/>
</dbReference>
<dbReference type="Proteomes" id="UP000663929">
    <property type="component" value="Chromosome"/>
</dbReference>
<keyword evidence="5" id="KW-0464">Manganese</keyword>
<accession>A0A8A4TXD9</accession>
<sequence length="470" mass="51257">MFPVSQAPESPCVPIVLVDRAEWKRRREEGDTFLRHILDSSSFEGSFGQVLVVPNHNGQAHEAWAGTEKWPEDPRAHLFLGAKLAAALPGKLGFAAPAEGWSPTQSEQFALGWGLASYQFLPYLRKKDKKKFPTLRLDERVRESKVVNTLTSVQLGRDLINTPANDLGPAELTQKIKDLGANHGAEVHVIEGRDLLDQNFPAIHAVGKGSKREPALVDLRWGNPNHPKLTLVGKGVVFDTGGLDLKGAAGMRLMKKDMGGAAVTTALAGLIMSEQLPVRLRLLVPTVENSPGEEAYRPGDIIPTRKGISVEIHNTDAEGRVIMCDALTEAVSENPDLVIDMATLTGACRIALGQDLPGFWTPSDEIATGLTAAANEVADPLWRMPLWVPYRKMLQSPIADLSNCASNGMAGAITAALYLHEFVKPHKNWIHLDVYGWRTEAIPGTPKGGEATALRAVFRYLEKRFGTDRS</sequence>
<evidence type="ECO:0000256" key="2">
    <source>
        <dbReference type="ARBA" id="ARBA00022438"/>
    </source>
</evidence>
<dbReference type="Gene3D" id="3.40.220.10">
    <property type="entry name" value="Leucine Aminopeptidase, subunit E, domain 1"/>
    <property type="match status" value="1"/>
</dbReference>
<evidence type="ECO:0000256" key="4">
    <source>
        <dbReference type="ARBA" id="ARBA00022801"/>
    </source>
</evidence>
<dbReference type="Gene3D" id="3.40.630.10">
    <property type="entry name" value="Zn peptidases"/>
    <property type="match status" value="1"/>
</dbReference>
<dbReference type="PRINTS" id="PR00481">
    <property type="entry name" value="LAMNOPPTDASE"/>
</dbReference>
<dbReference type="GO" id="GO:0070006">
    <property type="term" value="F:metalloaminopeptidase activity"/>
    <property type="evidence" value="ECO:0007669"/>
    <property type="project" value="InterPro"/>
</dbReference>
<proteinExistence type="inferred from homology"/>